<evidence type="ECO:0000313" key="3">
    <source>
        <dbReference type="Proteomes" id="UP001163105"/>
    </source>
</evidence>
<dbReference type="AlphaFoldDB" id="A0AB34FSL0"/>
<protein>
    <submittedName>
        <fullName evidence="2">Membrane-associating domain-containing protein</fullName>
    </submittedName>
</protein>
<keyword evidence="1" id="KW-0732">Signal</keyword>
<dbReference type="Proteomes" id="UP001163105">
    <property type="component" value="Unassembled WGS sequence"/>
</dbReference>
<sequence length="260" mass="28413">MDLFFLSVLAFCGIASAMPTGGTTSESTITQRHFKSYKIGSLRRHGAKSDKSGISKRWACSASPTYTSGDRDNGGKGVTIHNSASETQCFYIYHNNCDTVPWKYIWVKAGETRFVSFPDQWEGRIQRGVDEYMLKCQAQWLGSWFEVSWDKNGWGWADLSLIRGNDGGVVLTSGDGSGARKGYSQWVLDGAPNAAYARKADGAWVIAATEALDGSIVTAARDWNIAKVGAENAYVDDYHGHPVIAATNGRFDTTWPAGRA</sequence>
<proteinExistence type="predicted"/>
<feature type="signal peptide" evidence="1">
    <location>
        <begin position="1"/>
        <end position="17"/>
    </location>
</feature>
<accession>A0AB34FSL0</accession>
<keyword evidence="3" id="KW-1185">Reference proteome</keyword>
<gene>
    <name evidence="2" type="ORF">O9K51_05948</name>
</gene>
<organism evidence="2 3">
    <name type="scientific">Purpureocillium lavendulum</name>
    <dbReference type="NCBI Taxonomy" id="1247861"/>
    <lineage>
        <taxon>Eukaryota</taxon>
        <taxon>Fungi</taxon>
        <taxon>Dikarya</taxon>
        <taxon>Ascomycota</taxon>
        <taxon>Pezizomycotina</taxon>
        <taxon>Sordariomycetes</taxon>
        <taxon>Hypocreomycetidae</taxon>
        <taxon>Hypocreales</taxon>
        <taxon>Ophiocordycipitaceae</taxon>
        <taxon>Purpureocillium</taxon>
    </lineage>
</organism>
<feature type="chain" id="PRO_5044204504" evidence="1">
    <location>
        <begin position="18"/>
        <end position="260"/>
    </location>
</feature>
<comment type="caution">
    <text evidence="2">The sequence shown here is derived from an EMBL/GenBank/DDBJ whole genome shotgun (WGS) entry which is preliminary data.</text>
</comment>
<dbReference type="EMBL" id="JAQHRD010000004">
    <property type="protein sequence ID" value="KAJ6442389.1"/>
    <property type="molecule type" value="Genomic_DNA"/>
</dbReference>
<evidence type="ECO:0000313" key="2">
    <source>
        <dbReference type="EMBL" id="KAJ6442389.1"/>
    </source>
</evidence>
<reference evidence="2" key="1">
    <citation type="submission" date="2023-01" db="EMBL/GenBank/DDBJ databases">
        <title>The growth and conidiation of Purpureocillium lavendulum are regulated by nitrogen source and histone H3K14 acetylation.</title>
        <authorList>
            <person name="Tang P."/>
            <person name="Han J."/>
            <person name="Zhang C."/>
            <person name="Tang P."/>
            <person name="Qi F."/>
            <person name="Zhang K."/>
            <person name="Liang L."/>
        </authorList>
    </citation>
    <scope>NUCLEOTIDE SEQUENCE</scope>
    <source>
        <strain evidence="2">YMF1.00683</strain>
    </source>
</reference>
<name>A0AB34FSL0_9HYPO</name>
<evidence type="ECO:0000256" key="1">
    <source>
        <dbReference type="SAM" id="SignalP"/>
    </source>
</evidence>